<dbReference type="EMBL" id="RHHU01000002">
    <property type="protein sequence ID" value="RNB90151.1"/>
    <property type="molecule type" value="Genomic_DNA"/>
</dbReference>
<comment type="caution">
    <text evidence="1">The sequence shown here is derived from an EMBL/GenBank/DDBJ whole genome shotgun (WGS) entry which is preliminary data.</text>
</comment>
<name>A0A3M8DRR6_9BACL</name>
<dbReference type="RefSeq" id="WP_122922017.1">
    <property type="nucleotide sequence ID" value="NZ_JASWDI010000003.1"/>
</dbReference>
<gene>
    <name evidence="1" type="ORF">EDM59_01510</name>
</gene>
<dbReference type="GeneID" id="301134003"/>
<dbReference type="AlphaFoldDB" id="A0A3M8DRR6"/>
<dbReference type="Proteomes" id="UP000269573">
    <property type="component" value="Unassembled WGS sequence"/>
</dbReference>
<organism evidence="1 2">
    <name type="scientific">Brevibacillus nitrificans</name>
    <dbReference type="NCBI Taxonomy" id="651560"/>
    <lineage>
        <taxon>Bacteria</taxon>
        <taxon>Bacillati</taxon>
        <taxon>Bacillota</taxon>
        <taxon>Bacilli</taxon>
        <taxon>Bacillales</taxon>
        <taxon>Paenibacillaceae</taxon>
        <taxon>Brevibacillus</taxon>
    </lineage>
</organism>
<evidence type="ECO:0000313" key="2">
    <source>
        <dbReference type="Proteomes" id="UP000269573"/>
    </source>
</evidence>
<protein>
    <submittedName>
        <fullName evidence="1">Uncharacterized protein</fullName>
    </submittedName>
</protein>
<proteinExistence type="predicted"/>
<accession>A0A3M8DRR6</accession>
<reference evidence="1 2" key="1">
    <citation type="submission" date="2018-10" db="EMBL/GenBank/DDBJ databases">
        <title>Phylogenomics of Brevibacillus.</title>
        <authorList>
            <person name="Dunlap C."/>
        </authorList>
    </citation>
    <scope>NUCLEOTIDE SEQUENCE [LARGE SCALE GENOMIC DNA]</scope>
    <source>
        <strain evidence="1 2">JCM 15774</strain>
    </source>
</reference>
<sequence>MGFNRFSGFSSFASSMNIENLKQTLPLLPGEAVKLGDVCEVTKGYVRKTKREAILQGAISDVITKEPSYAIKAYKIDETFTLLAYVMPPSSIEVLLVEHNADGSIKTPTNTALSFVSAYGYTHDLFIDKLPNGKFVIFTNGLLSAYVVNVDMATKVISLVASRAIETGTNYGKDNFWVEKVSVSPDIVKYMIFYNRGAGNAGVLYTVVSFNLTTNAIDVPTTPIAGIDANVKTGVAGIRLSKNRYLLVTNESLITTWNVFDYNPATDKITVVKSRQQLGSSNSSGYTQREVLLLPYAKNKFLILKSIYHQAYGNYYAYYMYVTYDEITGTLTLDAGSRATYPLPYGVNDGDSNFMSVHRLAKISYNTFLLVGAEVPTTGSIRGTRAAFFQLNRRSDGTPEVKLIKQFDYTINNATEVRPDIVPFGIDKFHLFFCHNITGGENIKMVDISARGSMPVGLATHDASSGSVTIQLKGVLKGLNLACGQTYYCNEFGDLSYTDGAVLVGTSISADTLLIPGIINNEVIPQDY</sequence>
<evidence type="ECO:0000313" key="1">
    <source>
        <dbReference type="EMBL" id="RNB90151.1"/>
    </source>
</evidence>
<keyword evidence="2" id="KW-1185">Reference proteome</keyword>